<evidence type="ECO:0000313" key="2">
    <source>
        <dbReference type="EMBL" id="VUE36094.1"/>
    </source>
</evidence>
<dbReference type="Proteomes" id="UP000240931">
    <property type="component" value="Segment"/>
</dbReference>
<evidence type="ECO:0000313" key="1">
    <source>
        <dbReference type="EMBL" id="SOK58325.1"/>
    </source>
</evidence>
<evidence type="ECO:0000313" key="3">
    <source>
        <dbReference type="Proteomes" id="UP000240931"/>
    </source>
</evidence>
<organism evidence="1 3">
    <name type="scientific">Yersinia phage fHe-Yen9-04</name>
    <dbReference type="NCBI Taxonomy" id="2052742"/>
    <lineage>
        <taxon>Viruses</taxon>
        <taxon>Duplodnaviria</taxon>
        <taxon>Heunggongvirae</taxon>
        <taxon>Uroviricota</taxon>
        <taxon>Caudoviricetes</taxon>
        <taxon>Eneladusvirus</taxon>
        <taxon>Eneladusvirus Yen904</taxon>
    </lineage>
</organism>
<dbReference type="RefSeq" id="YP_009623658.1">
    <property type="nucleotide sequence ID" value="NC_042116.1"/>
</dbReference>
<protein>
    <submittedName>
        <fullName evidence="1">G048 protein</fullName>
    </submittedName>
</protein>
<gene>
    <name evidence="1" type="primary">g048</name>
</gene>
<accession>A0A2C9CWY8</accession>
<evidence type="ECO:0000313" key="4">
    <source>
        <dbReference type="Proteomes" id="UP000317227"/>
    </source>
</evidence>
<reference evidence="1" key="2">
    <citation type="submission" date="2017-10" db="EMBL/GenBank/DDBJ databases">
        <authorList>
            <person name="Banno H."/>
            <person name="Chua N.-H."/>
        </authorList>
    </citation>
    <scope>NUCLEOTIDE SEQUENCE [LARGE SCALE GENOMIC DNA]</scope>
</reference>
<name>A0A2C9CWY8_9CAUD</name>
<proteinExistence type="predicted"/>
<keyword evidence="3" id="KW-1185">Reference proteome</keyword>
<dbReference type="EMBL" id="LT960551">
    <property type="protein sequence ID" value="SOK58325.1"/>
    <property type="molecule type" value="Genomic_DNA"/>
</dbReference>
<reference evidence="3" key="1">
    <citation type="submission" date="2017-10" db="EMBL/GenBank/DDBJ databases">
        <authorList>
            <person name="Skurnik M."/>
        </authorList>
    </citation>
    <scope>NUCLEOTIDE SEQUENCE [LARGE SCALE GENOMIC DNA]</scope>
</reference>
<dbReference type="Proteomes" id="UP000317227">
    <property type="component" value="Segment"/>
</dbReference>
<dbReference type="KEGG" id="vg:40100466"/>
<dbReference type="GeneID" id="40100466"/>
<sequence length="70" mass="8476">MWQCIKPRPLYRTAIERNRTTRFHSFIEIRDMKLLRLSSSVFLPTRWGDENTLTNLVSIINRSTIQYYIN</sequence>
<dbReference type="EMBL" id="LR596615">
    <property type="protein sequence ID" value="VUE36094.1"/>
    <property type="molecule type" value="Genomic_DNA"/>
</dbReference>
<reference evidence="2 4" key="3">
    <citation type="submission" date="2019-06" db="EMBL/GenBank/DDBJ databases">
        <authorList>
            <person name="Bower L."/>
            <person name="Leinonen R."/>
        </authorList>
    </citation>
    <scope>NUCLEOTIDE SEQUENCE [LARGE SCALE GENOMIC DNA]</scope>
</reference>